<accession>A0A8S1M8G6</accession>
<comment type="caution">
    <text evidence="1">The sequence shown here is derived from an EMBL/GenBank/DDBJ whole genome shotgun (WGS) entry which is preliminary data.</text>
</comment>
<reference evidence="1" key="1">
    <citation type="submission" date="2021-01" db="EMBL/GenBank/DDBJ databases">
        <authorList>
            <consortium name="Genoscope - CEA"/>
            <person name="William W."/>
        </authorList>
    </citation>
    <scope>NUCLEOTIDE SEQUENCE</scope>
</reference>
<organism evidence="1 2">
    <name type="scientific">Paramecium primaurelia</name>
    <dbReference type="NCBI Taxonomy" id="5886"/>
    <lineage>
        <taxon>Eukaryota</taxon>
        <taxon>Sar</taxon>
        <taxon>Alveolata</taxon>
        <taxon>Ciliophora</taxon>
        <taxon>Intramacronucleata</taxon>
        <taxon>Oligohymenophorea</taxon>
        <taxon>Peniculida</taxon>
        <taxon>Parameciidae</taxon>
        <taxon>Paramecium</taxon>
    </lineage>
</organism>
<dbReference type="AlphaFoldDB" id="A0A8S1M8G6"/>
<name>A0A8S1M8G6_PARPR</name>
<evidence type="ECO:0000313" key="2">
    <source>
        <dbReference type="Proteomes" id="UP000688137"/>
    </source>
</evidence>
<proteinExistence type="predicted"/>
<protein>
    <submittedName>
        <fullName evidence="1">Uncharacterized protein</fullName>
    </submittedName>
</protein>
<dbReference type="EMBL" id="CAJJDM010000052">
    <property type="protein sequence ID" value="CAD8073955.1"/>
    <property type="molecule type" value="Genomic_DNA"/>
</dbReference>
<gene>
    <name evidence="1" type="ORF">PPRIM_AZ9-3.1.T0520005</name>
</gene>
<sequence length="103" mass="12570">MRCYCGLQIRCDPFDDFYNHISNCKQFLSKSIFYKEFEKPNFYIFKLPQLYTLKAEFLFIINQIDEIINKKEINQTNSLKRNSRQLKYRIKLQFNQIIISNPI</sequence>
<dbReference type="Proteomes" id="UP000688137">
    <property type="component" value="Unassembled WGS sequence"/>
</dbReference>
<keyword evidence="2" id="KW-1185">Reference proteome</keyword>
<evidence type="ECO:0000313" key="1">
    <source>
        <dbReference type="EMBL" id="CAD8073955.1"/>
    </source>
</evidence>